<feature type="transmembrane region" description="Helical" evidence="7">
    <location>
        <begin position="152"/>
        <end position="171"/>
    </location>
</feature>
<evidence type="ECO:0000256" key="6">
    <source>
        <dbReference type="ARBA" id="ARBA00023136"/>
    </source>
</evidence>
<keyword evidence="2" id="KW-0813">Transport</keyword>
<gene>
    <name evidence="9" type="ORF">DNHGIG_10070</name>
</gene>
<keyword evidence="5 7" id="KW-1133">Transmembrane helix</keyword>
<dbReference type="PANTHER" id="PTHR23521:SF2">
    <property type="entry name" value="TRANSPORTER MFS SUPERFAMILY"/>
    <property type="match status" value="1"/>
</dbReference>
<dbReference type="InterPro" id="IPR036259">
    <property type="entry name" value="MFS_trans_sf"/>
</dbReference>
<protein>
    <submittedName>
        <fullName evidence="9">MFS transporter</fullName>
    </submittedName>
</protein>
<dbReference type="InterPro" id="IPR011701">
    <property type="entry name" value="MFS"/>
</dbReference>
<sequence>MKRLIAIILSIGIAGLSQGLVIPLLAFLLERRGVNELINGLSTTSLFLAVLAASPFIEPAIRKYGAKRVIQGGAVLSILSVLAFPLFDHLYAWIFFRFLMGIGLSALYVATEVWINRIVEASRRGRIFAMYGLSIGIGMAIGPQGINLLSYGVWVPFILSAILFAIPVILLQFVPEEPFEIVEGNKRYSWRAIILMAPFALSTSFVYGFIEGGLAGDFPIYALRKGASAEELSLALTFFTLGSTVLQIPLGFLSDRYSRGKTLMVTCVFGALGFALLSFIESSGMLFLWILGYTGGVIGSLYSLGLAYVGDSITSEHLPTANVLYTANYGVGSILGPSVGALMIQVWGPDAFPWLLAGLLGIYVIFGVITRVYPSFGKHDDPITG</sequence>
<evidence type="ECO:0000256" key="1">
    <source>
        <dbReference type="ARBA" id="ARBA00004651"/>
    </source>
</evidence>
<feature type="transmembrane region" description="Helical" evidence="7">
    <location>
        <begin position="322"/>
        <end position="345"/>
    </location>
</feature>
<keyword evidence="6 7" id="KW-0472">Membrane</keyword>
<dbReference type="Proteomes" id="UP001057291">
    <property type="component" value="Unassembled WGS sequence"/>
</dbReference>
<feature type="transmembrane region" description="Helical" evidence="7">
    <location>
        <begin position="69"/>
        <end position="87"/>
    </location>
</feature>
<evidence type="ECO:0000313" key="9">
    <source>
        <dbReference type="EMBL" id="GIM45458.1"/>
    </source>
</evidence>
<evidence type="ECO:0000256" key="4">
    <source>
        <dbReference type="ARBA" id="ARBA00022692"/>
    </source>
</evidence>
<dbReference type="PANTHER" id="PTHR23521">
    <property type="entry name" value="TRANSPORTER MFS SUPERFAMILY"/>
    <property type="match status" value="1"/>
</dbReference>
<accession>A0AAV4LCG6</accession>
<feature type="transmembrane region" description="Helical" evidence="7">
    <location>
        <begin position="351"/>
        <end position="369"/>
    </location>
</feature>
<feature type="transmembrane region" description="Helical" evidence="7">
    <location>
        <begin position="286"/>
        <end position="310"/>
    </location>
</feature>
<dbReference type="RefSeq" id="WP_282198659.1">
    <property type="nucleotide sequence ID" value="NZ_BOQE01000001.1"/>
</dbReference>
<dbReference type="GO" id="GO:0005886">
    <property type="term" value="C:plasma membrane"/>
    <property type="evidence" value="ECO:0007669"/>
    <property type="project" value="UniProtKB-SubCell"/>
</dbReference>
<feature type="transmembrane region" description="Helical" evidence="7">
    <location>
        <begin position="127"/>
        <end position="146"/>
    </location>
</feature>
<dbReference type="PRINTS" id="PR01035">
    <property type="entry name" value="TCRTETA"/>
</dbReference>
<feature type="transmembrane region" description="Helical" evidence="7">
    <location>
        <begin position="262"/>
        <end position="280"/>
    </location>
</feature>
<comment type="subcellular location">
    <subcellularLocation>
        <location evidence="1">Cell membrane</location>
        <topology evidence="1">Multi-pass membrane protein</topology>
    </subcellularLocation>
</comment>
<feature type="domain" description="Major facilitator superfamily (MFS) profile" evidence="8">
    <location>
        <begin position="3"/>
        <end position="375"/>
    </location>
</feature>
<proteinExistence type="predicted"/>
<evidence type="ECO:0000256" key="2">
    <source>
        <dbReference type="ARBA" id="ARBA00022448"/>
    </source>
</evidence>
<feature type="transmembrane region" description="Helical" evidence="7">
    <location>
        <begin position="93"/>
        <end position="115"/>
    </location>
</feature>
<dbReference type="PROSITE" id="PS50850">
    <property type="entry name" value="MFS"/>
    <property type="match status" value="1"/>
</dbReference>
<dbReference type="EMBL" id="BOQE01000001">
    <property type="protein sequence ID" value="GIM45458.1"/>
    <property type="molecule type" value="Genomic_DNA"/>
</dbReference>
<dbReference type="Gene3D" id="1.20.1250.20">
    <property type="entry name" value="MFS general substrate transporter like domains"/>
    <property type="match status" value="2"/>
</dbReference>
<keyword evidence="3" id="KW-1003">Cell membrane</keyword>
<dbReference type="Pfam" id="PF07690">
    <property type="entry name" value="MFS_1"/>
    <property type="match status" value="1"/>
</dbReference>
<evidence type="ECO:0000259" key="8">
    <source>
        <dbReference type="PROSITE" id="PS50850"/>
    </source>
</evidence>
<dbReference type="InterPro" id="IPR047200">
    <property type="entry name" value="MFS_YcaD-like"/>
</dbReference>
<organism evidence="9 10">
    <name type="scientific">Collibacillus ludicampi</name>
    <dbReference type="NCBI Taxonomy" id="2771369"/>
    <lineage>
        <taxon>Bacteria</taxon>
        <taxon>Bacillati</taxon>
        <taxon>Bacillota</taxon>
        <taxon>Bacilli</taxon>
        <taxon>Bacillales</taxon>
        <taxon>Alicyclobacillaceae</taxon>
        <taxon>Collibacillus</taxon>
    </lineage>
</organism>
<dbReference type="SUPFAM" id="SSF103473">
    <property type="entry name" value="MFS general substrate transporter"/>
    <property type="match status" value="1"/>
</dbReference>
<dbReference type="AlphaFoldDB" id="A0AAV4LCG6"/>
<feature type="transmembrane region" description="Helical" evidence="7">
    <location>
        <begin position="192"/>
        <end position="210"/>
    </location>
</feature>
<comment type="caution">
    <text evidence="9">The sequence shown here is derived from an EMBL/GenBank/DDBJ whole genome shotgun (WGS) entry which is preliminary data.</text>
</comment>
<evidence type="ECO:0000256" key="5">
    <source>
        <dbReference type="ARBA" id="ARBA00022989"/>
    </source>
</evidence>
<dbReference type="GO" id="GO:0022857">
    <property type="term" value="F:transmembrane transporter activity"/>
    <property type="evidence" value="ECO:0007669"/>
    <property type="project" value="InterPro"/>
</dbReference>
<feature type="transmembrane region" description="Helical" evidence="7">
    <location>
        <begin position="38"/>
        <end position="57"/>
    </location>
</feature>
<reference evidence="9" key="1">
    <citation type="journal article" date="2023" name="Int. J. Syst. Evol. Microbiol.">
        <title>Collibacillus ludicampi gen. nov., sp. nov., a new soil bacterium of the family Alicyclobacillaceae.</title>
        <authorList>
            <person name="Jojima T."/>
            <person name="Ioku Y."/>
            <person name="Fukuta Y."/>
            <person name="Shirasaka N."/>
            <person name="Matsumura Y."/>
            <person name="Mori M."/>
        </authorList>
    </citation>
    <scope>NUCLEOTIDE SEQUENCE</scope>
    <source>
        <strain evidence="9">TP075</strain>
    </source>
</reference>
<name>A0AAV4LCG6_9BACL</name>
<keyword evidence="4 7" id="KW-0812">Transmembrane</keyword>
<evidence type="ECO:0000256" key="7">
    <source>
        <dbReference type="SAM" id="Phobius"/>
    </source>
</evidence>
<keyword evidence="10" id="KW-1185">Reference proteome</keyword>
<evidence type="ECO:0000256" key="3">
    <source>
        <dbReference type="ARBA" id="ARBA00022475"/>
    </source>
</evidence>
<dbReference type="InterPro" id="IPR001958">
    <property type="entry name" value="Tet-R_TetA/multi-R_MdtG-like"/>
</dbReference>
<dbReference type="CDD" id="cd17477">
    <property type="entry name" value="MFS_YcaD_like"/>
    <property type="match status" value="1"/>
</dbReference>
<dbReference type="InterPro" id="IPR020846">
    <property type="entry name" value="MFS_dom"/>
</dbReference>
<evidence type="ECO:0000313" key="10">
    <source>
        <dbReference type="Proteomes" id="UP001057291"/>
    </source>
</evidence>